<dbReference type="Proteomes" id="UP000288716">
    <property type="component" value="Unassembled WGS sequence"/>
</dbReference>
<protein>
    <submittedName>
        <fullName evidence="11">Solute carrier family 41 member 1-like protein</fullName>
    </submittedName>
</protein>
<dbReference type="SUPFAM" id="SSF161093">
    <property type="entry name" value="MgtE membrane domain-like"/>
    <property type="match status" value="1"/>
</dbReference>
<feature type="transmembrane region" description="Helical" evidence="9">
    <location>
        <begin position="123"/>
        <end position="144"/>
    </location>
</feature>
<accession>A0A443RXY0</accession>
<evidence type="ECO:0000256" key="8">
    <source>
        <dbReference type="ARBA" id="ARBA00023136"/>
    </source>
</evidence>
<dbReference type="Pfam" id="PF01769">
    <property type="entry name" value="MgtE"/>
    <property type="match status" value="1"/>
</dbReference>
<proteinExistence type="inferred from homology"/>
<keyword evidence="5" id="KW-0460">Magnesium</keyword>
<feature type="domain" description="SLC41A/MgtE integral membrane" evidence="10">
    <location>
        <begin position="82"/>
        <end position="231"/>
    </location>
</feature>
<dbReference type="AlphaFoldDB" id="A0A443RXY0"/>
<dbReference type="VEuPathDB" id="VectorBase:LDEU012131"/>
<comment type="similarity">
    <text evidence="2">Belongs to the SLC41A transporter family.</text>
</comment>
<dbReference type="OrthoDB" id="5791097at2759"/>
<comment type="subcellular location">
    <subcellularLocation>
        <location evidence="1">Membrane</location>
        <topology evidence="1">Multi-pass membrane protein</topology>
    </subcellularLocation>
</comment>
<comment type="caution">
    <text evidence="11">The sequence shown here is derived from an EMBL/GenBank/DDBJ whole genome shotgun (WGS) entry which is preliminary data.</text>
</comment>
<keyword evidence="3" id="KW-0813">Transport</keyword>
<sequence>CRTALVMDAEREKVLDGTPPRVRQGSFVSQQRWVTESLTTFSLQVLLPFLICGFGNIGAGQLLEYFQHKEVFVKISELIILVPSLMGLKGNLEMTLASRLSTAANCGVIDNCKEVWLITKGNLALLQCQATIVGLLAAMFAIAAGSFDAKPSLDNVFVIIASSLLTSNVASVFLSNTHSCLKIMLLNNFCLGLFLIAVVLICRSIHVNPDNVATPIASSLGDVITVALLAFTSQFTYTVIKHCWWWTPVVYTSLLVLITPLTVYYSFKNKYTKRVVCYGWIPIILAMIISSFAGIMLNKAMKLFENIAAYQPVINGEYLIFINQQHFH</sequence>
<name>A0A443RXY0_9ACAR</name>
<evidence type="ECO:0000256" key="4">
    <source>
        <dbReference type="ARBA" id="ARBA00022692"/>
    </source>
</evidence>
<gene>
    <name evidence="11" type="ORF">B4U80_01525</name>
</gene>
<keyword evidence="4 9" id="KW-0812">Transmembrane</keyword>
<feature type="transmembrane region" description="Helical" evidence="9">
    <location>
        <begin position="279"/>
        <end position="297"/>
    </location>
</feature>
<evidence type="ECO:0000256" key="1">
    <source>
        <dbReference type="ARBA" id="ARBA00004141"/>
    </source>
</evidence>
<dbReference type="EMBL" id="NCKV01021707">
    <property type="protein sequence ID" value="RWS19909.1"/>
    <property type="molecule type" value="Genomic_DNA"/>
</dbReference>
<dbReference type="PANTHER" id="PTHR16228">
    <property type="entry name" value="DIVALENT CATION TRANSPORTER SOLUTE CARRIER FAMILY 41"/>
    <property type="match status" value="1"/>
</dbReference>
<evidence type="ECO:0000256" key="7">
    <source>
        <dbReference type="ARBA" id="ARBA00023065"/>
    </source>
</evidence>
<evidence type="ECO:0000256" key="2">
    <source>
        <dbReference type="ARBA" id="ARBA00009749"/>
    </source>
</evidence>
<dbReference type="PANTHER" id="PTHR16228:SF7">
    <property type="entry name" value="SLC41A_MGTE INTEGRAL MEMBRANE DOMAIN-CONTAINING PROTEIN"/>
    <property type="match status" value="1"/>
</dbReference>
<keyword evidence="8 9" id="KW-0472">Membrane</keyword>
<evidence type="ECO:0000256" key="6">
    <source>
        <dbReference type="ARBA" id="ARBA00022989"/>
    </source>
</evidence>
<keyword evidence="12" id="KW-1185">Reference proteome</keyword>
<keyword evidence="7" id="KW-0406">Ion transport</keyword>
<dbReference type="FunFam" id="1.10.357.20:FF:000001">
    <property type="entry name" value="Solute carrier family 41 member 2"/>
    <property type="match status" value="1"/>
</dbReference>
<evidence type="ECO:0000256" key="3">
    <source>
        <dbReference type="ARBA" id="ARBA00022448"/>
    </source>
</evidence>
<dbReference type="Gene3D" id="1.10.357.20">
    <property type="entry name" value="SLC41 divalent cation transporters, integral membrane domain"/>
    <property type="match status" value="1"/>
</dbReference>
<keyword evidence="6 9" id="KW-1133">Transmembrane helix</keyword>
<dbReference type="GO" id="GO:0005886">
    <property type="term" value="C:plasma membrane"/>
    <property type="evidence" value="ECO:0007669"/>
    <property type="project" value="TreeGrafter"/>
</dbReference>
<feature type="non-terminal residue" evidence="11">
    <location>
        <position position="1"/>
    </location>
</feature>
<feature type="transmembrane region" description="Helical" evidence="9">
    <location>
        <begin position="212"/>
        <end position="231"/>
    </location>
</feature>
<feature type="transmembrane region" description="Helical" evidence="9">
    <location>
        <begin position="186"/>
        <end position="206"/>
    </location>
</feature>
<evidence type="ECO:0000313" key="11">
    <source>
        <dbReference type="EMBL" id="RWS19909.1"/>
    </source>
</evidence>
<evidence type="ECO:0000259" key="10">
    <source>
        <dbReference type="Pfam" id="PF01769"/>
    </source>
</evidence>
<evidence type="ECO:0000256" key="9">
    <source>
        <dbReference type="SAM" id="Phobius"/>
    </source>
</evidence>
<organism evidence="11 12">
    <name type="scientific">Leptotrombidium deliense</name>
    <dbReference type="NCBI Taxonomy" id="299467"/>
    <lineage>
        <taxon>Eukaryota</taxon>
        <taxon>Metazoa</taxon>
        <taxon>Ecdysozoa</taxon>
        <taxon>Arthropoda</taxon>
        <taxon>Chelicerata</taxon>
        <taxon>Arachnida</taxon>
        <taxon>Acari</taxon>
        <taxon>Acariformes</taxon>
        <taxon>Trombidiformes</taxon>
        <taxon>Prostigmata</taxon>
        <taxon>Anystina</taxon>
        <taxon>Parasitengona</taxon>
        <taxon>Trombiculoidea</taxon>
        <taxon>Trombiculidae</taxon>
        <taxon>Leptotrombidium</taxon>
    </lineage>
</organism>
<evidence type="ECO:0000256" key="5">
    <source>
        <dbReference type="ARBA" id="ARBA00022842"/>
    </source>
</evidence>
<feature type="transmembrane region" description="Helical" evidence="9">
    <location>
        <begin position="243"/>
        <end position="267"/>
    </location>
</feature>
<dbReference type="GO" id="GO:0008324">
    <property type="term" value="F:monoatomic cation transmembrane transporter activity"/>
    <property type="evidence" value="ECO:0007669"/>
    <property type="project" value="InterPro"/>
</dbReference>
<dbReference type="InterPro" id="IPR006667">
    <property type="entry name" value="SLC41_membr_dom"/>
</dbReference>
<feature type="transmembrane region" description="Helical" evidence="9">
    <location>
        <begin position="156"/>
        <end position="174"/>
    </location>
</feature>
<dbReference type="InterPro" id="IPR036739">
    <property type="entry name" value="SLC41_membr_dom_sf"/>
</dbReference>
<reference evidence="11 12" key="1">
    <citation type="journal article" date="2018" name="Gigascience">
        <title>Genomes of trombidid mites reveal novel predicted allergens and laterally-transferred genes associated with secondary metabolism.</title>
        <authorList>
            <person name="Dong X."/>
            <person name="Chaisiri K."/>
            <person name="Xia D."/>
            <person name="Armstrong S.D."/>
            <person name="Fang Y."/>
            <person name="Donnelly M.J."/>
            <person name="Kadowaki T."/>
            <person name="McGarry J.W."/>
            <person name="Darby A.C."/>
            <person name="Makepeace B.L."/>
        </authorList>
    </citation>
    <scope>NUCLEOTIDE SEQUENCE [LARGE SCALE GENOMIC DNA]</scope>
    <source>
        <strain evidence="11">UoL-UT</strain>
    </source>
</reference>
<dbReference type="InterPro" id="IPR045349">
    <property type="entry name" value="SLC41A1-3"/>
</dbReference>
<evidence type="ECO:0000313" key="12">
    <source>
        <dbReference type="Proteomes" id="UP000288716"/>
    </source>
</evidence>